<dbReference type="OrthoDB" id="10264738at2759"/>
<dbReference type="Gene3D" id="3.60.40.10">
    <property type="entry name" value="PPM-type phosphatase domain"/>
    <property type="match status" value="1"/>
</dbReference>
<dbReference type="InParanoid" id="D8SL09"/>
<dbReference type="HOGENOM" id="CLU_1048033_0_0_1"/>
<dbReference type="InterPro" id="IPR015655">
    <property type="entry name" value="PP2C"/>
</dbReference>
<dbReference type="PANTHER" id="PTHR13832:SF848">
    <property type="entry name" value="PPM-TYPE PHOSPHATASE DOMAIN-CONTAINING PROTEIN"/>
    <property type="match status" value="1"/>
</dbReference>
<dbReference type="EMBL" id="GL377625">
    <property type="protein sequence ID" value="EFJ15073.1"/>
    <property type="molecule type" value="Genomic_DNA"/>
</dbReference>
<dbReference type="STRING" id="88036.D8SL09"/>
<dbReference type="KEGG" id="smo:SELMODRAFT_119268"/>
<keyword evidence="3" id="KW-1185">Reference proteome</keyword>
<dbReference type="SUPFAM" id="SSF81606">
    <property type="entry name" value="PP2C-like"/>
    <property type="match status" value="1"/>
</dbReference>
<proteinExistence type="predicted"/>
<evidence type="ECO:0000313" key="2">
    <source>
        <dbReference type="EMBL" id="EFJ15073.1"/>
    </source>
</evidence>
<dbReference type="PANTHER" id="PTHR13832">
    <property type="entry name" value="PROTEIN PHOSPHATASE 2C"/>
    <property type="match status" value="1"/>
</dbReference>
<sequence>GHGGDQVARFCAGSMSTILGCNQAFRDGDYARSLHQVFMEADSRAPDADDCGSTATVALVTDDNQVFLGNVGDSFCCLFVDGYVMDISQEHDCKCPGELDRVVKAGGYVERGSKGRITLAGKEDDVDSLMVTRSIGDWSFKSNPQLSREEQAVSAVPDILNFDISKGCHFLILASDGVDKNSIDDYHCGQIRKALQARDYEQLKQVVYKILSSSKNDNQTLLLVELKAAAKQQVHSSPSFTTSSWYTNPTLYQGATMVTNVPASKP</sequence>
<evidence type="ECO:0000313" key="3">
    <source>
        <dbReference type="Proteomes" id="UP000001514"/>
    </source>
</evidence>
<dbReference type="InterPro" id="IPR001932">
    <property type="entry name" value="PPM-type_phosphatase-like_dom"/>
</dbReference>
<dbReference type="PROSITE" id="PS51746">
    <property type="entry name" value="PPM_2"/>
    <property type="match status" value="1"/>
</dbReference>
<dbReference type="eggNOG" id="KOG0698">
    <property type="taxonomic scope" value="Eukaryota"/>
</dbReference>
<dbReference type="Pfam" id="PF00481">
    <property type="entry name" value="PP2C"/>
    <property type="match status" value="1"/>
</dbReference>
<dbReference type="SMART" id="SM00332">
    <property type="entry name" value="PP2Cc"/>
    <property type="match status" value="1"/>
</dbReference>
<accession>D8SL09</accession>
<protein>
    <recommendedName>
        <fullName evidence="1">PPM-type phosphatase domain-containing protein</fullName>
    </recommendedName>
</protein>
<dbReference type="Gramene" id="EFJ15073">
    <property type="protein sequence ID" value="EFJ15073"/>
    <property type="gene ID" value="SELMODRAFT_119268"/>
</dbReference>
<dbReference type="GO" id="GO:0007165">
    <property type="term" value="P:signal transduction"/>
    <property type="evidence" value="ECO:0000318"/>
    <property type="project" value="GO_Central"/>
</dbReference>
<dbReference type="GO" id="GO:0004722">
    <property type="term" value="F:protein serine/threonine phosphatase activity"/>
    <property type="evidence" value="ECO:0000318"/>
    <property type="project" value="GO_Central"/>
</dbReference>
<gene>
    <name evidence="2" type="ORF">SELMODRAFT_119268</name>
</gene>
<dbReference type="AlphaFoldDB" id="D8SL09"/>
<feature type="domain" description="PPM-type phosphatase" evidence="1">
    <location>
        <begin position="1"/>
        <end position="226"/>
    </location>
</feature>
<reference evidence="2 3" key="1">
    <citation type="journal article" date="2011" name="Science">
        <title>The Selaginella genome identifies genetic changes associated with the evolution of vascular plants.</title>
        <authorList>
            <person name="Banks J.A."/>
            <person name="Nishiyama T."/>
            <person name="Hasebe M."/>
            <person name="Bowman J.L."/>
            <person name="Gribskov M."/>
            <person name="dePamphilis C."/>
            <person name="Albert V.A."/>
            <person name="Aono N."/>
            <person name="Aoyama T."/>
            <person name="Ambrose B.A."/>
            <person name="Ashton N.W."/>
            <person name="Axtell M.J."/>
            <person name="Barker E."/>
            <person name="Barker M.S."/>
            <person name="Bennetzen J.L."/>
            <person name="Bonawitz N.D."/>
            <person name="Chapple C."/>
            <person name="Cheng C."/>
            <person name="Correa L.G."/>
            <person name="Dacre M."/>
            <person name="DeBarry J."/>
            <person name="Dreyer I."/>
            <person name="Elias M."/>
            <person name="Engstrom E.M."/>
            <person name="Estelle M."/>
            <person name="Feng L."/>
            <person name="Finet C."/>
            <person name="Floyd S.K."/>
            <person name="Frommer W.B."/>
            <person name="Fujita T."/>
            <person name="Gramzow L."/>
            <person name="Gutensohn M."/>
            <person name="Harholt J."/>
            <person name="Hattori M."/>
            <person name="Heyl A."/>
            <person name="Hirai T."/>
            <person name="Hiwatashi Y."/>
            <person name="Ishikawa M."/>
            <person name="Iwata M."/>
            <person name="Karol K.G."/>
            <person name="Koehler B."/>
            <person name="Kolukisaoglu U."/>
            <person name="Kubo M."/>
            <person name="Kurata T."/>
            <person name="Lalonde S."/>
            <person name="Li K."/>
            <person name="Li Y."/>
            <person name="Litt A."/>
            <person name="Lyons E."/>
            <person name="Manning G."/>
            <person name="Maruyama T."/>
            <person name="Michael T.P."/>
            <person name="Mikami K."/>
            <person name="Miyazaki S."/>
            <person name="Morinaga S."/>
            <person name="Murata T."/>
            <person name="Mueller-Roeber B."/>
            <person name="Nelson D.R."/>
            <person name="Obara M."/>
            <person name="Oguri Y."/>
            <person name="Olmstead R.G."/>
            <person name="Onodera N."/>
            <person name="Petersen B.L."/>
            <person name="Pils B."/>
            <person name="Prigge M."/>
            <person name="Rensing S.A."/>
            <person name="Riano-Pachon D.M."/>
            <person name="Roberts A.W."/>
            <person name="Sato Y."/>
            <person name="Scheller H.V."/>
            <person name="Schulz B."/>
            <person name="Schulz C."/>
            <person name="Shakirov E.V."/>
            <person name="Shibagaki N."/>
            <person name="Shinohara N."/>
            <person name="Shippen D.E."/>
            <person name="Soerensen I."/>
            <person name="Sotooka R."/>
            <person name="Sugimoto N."/>
            <person name="Sugita M."/>
            <person name="Sumikawa N."/>
            <person name="Tanurdzic M."/>
            <person name="Theissen G."/>
            <person name="Ulvskov P."/>
            <person name="Wakazuki S."/>
            <person name="Weng J.K."/>
            <person name="Willats W.W."/>
            <person name="Wipf D."/>
            <person name="Wolf P.G."/>
            <person name="Yang L."/>
            <person name="Zimmer A.D."/>
            <person name="Zhu Q."/>
            <person name="Mitros T."/>
            <person name="Hellsten U."/>
            <person name="Loque D."/>
            <person name="Otillar R."/>
            <person name="Salamov A."/>
            <person name="Schmutz J."/>
            <person name="Shapiro H."/>
            <person name="Lindquist E."/>
            <person name="Lucas S."/>
            <person name="Rokhsar D."/>
            <person name="Grigoriev I.V."/>
        </authorList>
    </citation>
    <scope>NUCLEOTIDE SEQUENCE [LARGE SCALE GENOMIC DNA]</scope>
</reference>
<name>D8SL09_SELML</name>
<dbReference type="CDD" id="cd00143">
    <property type="entry name" value="PP2Cc"/>
    <property type="match status" value="1"/>
</dbReference>
<evidence type="ECO:0000259" key="1">
    <source>
        <dbReference type="PROSITE" id="PS51746"/>
    </source>
</evidence>
<dbReference type="Proteomes" id="UP000001514">
    <property type="component" value="Unassembled WGS sequence"/>
</dbReference>
<organism evidence="3">
    <name type="scientific">Selaginella moellendorffii</name>
    <name type="common">Spikemoss</name>
    <dbReference type="NCBI Taxonomy" id="88036"/>
    <lineage>
        <taxon>Eukaryota</taxon>
        <taxon>Viridiplantae</taxon>
        <taxon>Streptophyta</taxon>
        <taxon>Embryophyta</taxon>
        <taxon>Tracheophyta</taxon>
        <taxon>Lycopodiopsida</taxon>
        <taxon>Selaginellales</taxon>
        <taxon>Selaginellaceae</taxon>
        <taxon>Selaginella</taxon>
    </lineage>
</organism>
<feature type="non-terminal residue" evidence="2">
    <location>
        <position position="1"/>
    </location>
</feature>
<dbReference type="InterPro" id="IPR036457">
    <property type="entry name" value="PPM-type-like_dom_sf"/>
</dbReference>